<dbReference type="SUPFAM" id="SSF46785">
    <property type="entry name" value="Winged helix' DNA-binding domain"/>
    <property type="match status" value="1"/>
</dbReference>
<keyword evidence="1" id="KW-0805">Transcription regulation</keyword>
<dbReference type="SUPFAM" id="SSF53822">
    <property type="entry name" value="Periplasmic binding protein-like I"/>
    <property type="match status" value="1"/>
</dbReference>
<dbReference type="InterPro" id="IPR028082">
    <property type="entry name" value="Peripla_BP_I"/>
</dbReference>
<dbReference type="PROSITE" id="PS50949">
    <property type="entry name" value="HTH_GNTR"/>
    <property type="match status" value="1"/>
</dbReference>
<dbReference type="CDD" id="cd07377">
    <property type="entry name" value="WHTH_GntR"/>
    <property type="match status" value="1"/>
</dbReference>
<feature type="domain" description="HTH gntR-type" evidence="4">
    <location>
        <begin position="18"/>
        <end position="86"/>
    </location>
</feature>
<evidence type="ECO:0000313" key="8">
    <source>
        <dbReference type="Proteomes" id="UP000396862"/>
    </source>
</evidence>
<dbReference type="InterPro" id="IPR000524">
    <property type="entry name" value="Tscrpt_reg_HTH_GntR"/>
</dbReference>
<dbReference type="Proteomes" id="UP000396862">
    <property type="component" value="Unassembled WGS sequence"/>
</dbReference>
<dbReference type="InterPro" id="IPR036390">
    <property type="entry name" value="WH_DNA-bd_sf"/>
</dbReference>
<dbReference type="Gene3D" id="3.40.50.2300">
    <property type="match status" value="2"/>
</dbReference>
<evidence type="ECO:0000313" key="7">
    <source>
        <dbReference type="Proteomes" id="UP000240621"/>
    </source>
</evidence>
<keyword evidence="8" id="KW-1185">Reference proteome</keyword>
<reference evidence="5 8" key="2">
    <citation type="submission" date="2019-10" db="EMBL/GenBank/DDBJ databases">
        <title>Prolixibacter strains distinguished by the presence of nitrate reductase genes were adept at nitrate-dependent anaerobic corrosion of metallic iron and carbon steel.</title>
        <authorList>
            <person name="Iino T."/>
            <person name="Shono N."/>
            <person name="Ito K."/>
            <person name="Nakamura R."/>
            <person name="Sueoka K."/>
            <person name="Harayama S."/>
            <person name="Ohkuma M."/>
        </authorList>
    </citation>
    <scope>NUCLEOTIDE SEQUENCE [LARGE SCALE GENOMIC DNA]</scope>
    <source>
        <strain evidence="5 8">MIC1-1</strain>
    </source>
</reference>
<name>A0A2P8C9T7_9BACT</name>
<dbReference type="Gene3D" id="1.10.10.10">
    <property type="entry name" value="Winged helix-like DNA-binding domain superfamily/Winged helix DNA-binding domain"/>
    <property type="match status" value="1"/>
</dbReference>
<dbReference type="Proteomes" id="UP000240621">
    <property type="component" value="Unassembled WGS sequence"/>
</dbReference>
<dbReference type="InterPro" id="IPR036388">
    <property type="entry name" value="WH-like_DNA-bd_sf"/>
</dbReference>
<evidence type="ECO:0000256" key="1">
    <source>
        <dbReference type="ARBA" id="ARBA00023015"/>
    </source>
</evidence>
<evidence type="ECO:0000313" key="6">
    <source>
        <dbReference type="EMBL" id="PSK81730.1"/>
    </source>
</evidence>
<protein>
    <submittedName>
        <fullName evidence="5 6">Transcriptional regulator</fullName>
    </submittedName>
</protein>
<dbReference type="RefSeq" id="WP_106543029.1">
    <property type="nucleotide sequence ID" value="NZ_BLAU01000001.1"/>
</dbReference>
<dbReference type="Pfam" id="PF00392">
    <property type="entry name" value="GntR"/>
    <property type="match status" value="1"/>
</dbReference>
<reference evidence="6 7" key="1">
    <citation type="submission" date="2018-03" db="EMBL/GenBank/DDBJ databases">
        <title>Genomic Encyclopedia of Archaeal and Bacterial Type Strains, Phase II (KMG-II): from individual species to whole genera.</title>
        <authorList>
            <person name="Goeker M."/>
        </authorList>
    </citation>
    <scope>NUCLEOTIDE SEQUENCE [LARGE SCALE GENOMIC DNA]</scope>
    <source>
        <strain evidence="6 7">DSM 27267</strain>
    </source>
</reference>
<sequence>MNQVKLNHIFQIDETAGIPKYRQIISSVYKAIEQGNLKKGDKIPSLNEICQSFDLSRDTVMVALNELKARGVVSSVPGKGYYIDSTVLDYEKRIFVLFDELNVFKEDLYNAFTSQLDNKTSVDIYFHHFNFNLFEKLVTEAAGKYSAYVIMPATFDNTSQVIRHLPNDKVYVLDREKADLEDYPVIFQDFEQDVIDALTDGKDLLEKYDKLVMHFPGGKEPEGRVEGFKRFCEENGIEHEVIYSLSSRKVKKGEAYFVMSDRNLVRMVKKAAEENLTLGKDLGLVSFNDTVLKEVVAGGITTISTDFKLMGETLAELVERKTSGKLRNPSALIRRNSL</sequence>
<dbReference type="InterPro" id="IPR046335">
    <property type="entry name" value="LacI/GalR-like_sensor"/>
</dbReference>
<dbReference type="PRINTS" id="PR00035">
    <property type="entry name" value="HTHGNTR"/>
</dbReference>
<dbReference type="GO" id="GO:0003700">
    <property type="term" value="F:DNA-binding transcription factor activity"/>
    <property type="evidence" value="ECO:0007669"/>
    <property type="project" value="InterPro"/>
</dbReference>
<keyword evidence="3" id="KW-0804">Transcription</keyword>
<dbReference type="SMART" id="SM00345">
    <property type="entry name" value="HTH_GNTR"/>
    <property type="match status" value="1"/>
</dbReference>
<evidence type="ECO:0000313" key="5">
    <source>
        <dbReference type="EMBL" id="GET21251.1"/>
    </source>
</evidence>
<evidence type="ECO:0000259" key="4">
    <source>
        <dbReference type="PROSITE" id="PS50949"/>
    </source>
</evidence>
<keyword evidence="2 6" id="KW-0238">DNA-binding</keyword>
<dbReference type="AlphaFoldDB" id="A0A2P8C9T7"/>
<dbReference type="PANTHER" id="PTHR38445">
    <property type="entry name" value="HTH-TYPE TRANSCRIPTIONAL REPRESSOR YTRA"/>
    <property type="match status" value="1"/>
</dbReference>
<dbReference type="EMBL" id="BLAU01000001">
    <property type="protein sequence ID" value="GET21251.1"/>
    <property type="molecule type" value="Genomic_DNA"/>
</dbReference>
<gene>
    <name evidence="6" type="ORF">CLV93_108128</name>
    <name evidence="5" type="ORF">JCM18694_14970</name>
</gene>
<dbReference type="EMBL" id="PYGC01000008">
    <property type="protein sequence ID" value="PSK81730.1"/>
    <property type="molecule type" value="Genomic_DNA"/>
</dbReference>
<organism evidence="6 7">
    <name type="scientific">Prolixibacter denitrificans</name>
    <dbReference type="NCBI Taxonomy" id="1541063"/>
    <lineage>
        <taxon>Bacteria</taxon>
        <taxon>Pseudomonadati</taxon>
        <taxon>Bacteroidota</taxon>
        <taxon>Bacteroidia</taxon>
        <taxon>Marinilabiliales</taxon>
        <taxon>Prolixibacteraceae</taxon>
        <taxon>Prolixibacter</taxon>
    </lineage>
</organism>
<dbReference type="GO" id="GO:0003677">
    <property type="term" value="F:DNA binding"/>
    <property type="evidence" value="ECO:0007669"/>
    <property type="project" value="UniProtKB-KW"/>
</dbReference>
<evidence type="ECO:0000256" key="3">
    <source>
        <dbReference type="ARBA" id="ARBA00023163"/>
    </source>
</evidence>
<dbReference type="PANTHER" id="PTHR38445:SF10">
    <property type="entry name" value="GNTR-FAMILY TRANSCRIPTIONAL REGULATOR"/>
    <property type="match status" value="1"/>
</dbReference>
<dbReference type="Pfam" id="PF13377">
    <property type="entry name" value="Peripla_BP_3"/>
    <property type="match status" value="1"/>
</dbReference>
<proteinExistence type="predicted"/>
<dbReference type="OrthoDB" id="742238at2"/>
<evidence type="ECO:0000256" key="2">
    <source>
        <dbReference type="ARBA" id="ARBA00023125"/>
    </source>
</evidence>
<comment type="caution">
    <text evidence="6">The sequence shown here is derived from an EMBL/GenBank/DDBJ whole genome shotgun (WGS) entry which is preliminary data.</text>
</comment>
<accession>A0A2P8C9T7</accession>